<feature type="transmembrane region" description="Helical" evidence="5">
    <location>
        <begin position="1639"/>
        <end position="1658"/>
    </location>
</feature>
<dbReference type="PROSITE" id="PS50850">
    <property type="entry name" value="MFS"/>
    <property type="match status" value="3"/>
</dbReference>
<feature type="transmembrane region" description="Helical" evidence="5">
    <location>
        <begin position="1213"/>
        <end position="1233"/>
    </location>
</feature>
<evidence type="ECO:0000313" key="8">
    <source>
        <dbReference type="Proteomes" id="UP000037069"/>
    </source>
</evidence>
<evidence type="ECO:0000313" key="7">
    <source>
        <dbReference type="EMBL" id="KNC25678.1"/>
    </source>
</evidence>
<feature type="transmembrane region" description="Helical" evidence="5">
    <location>
        <begin position="939"/>
        <end position="960"/>
    </location>
</feature>
<dbReference type="Pfam" id="PF00083">
    <property type="entry name" value="Sugar_tr"/>
    <property type="match status" value="3"/>
</dbReference>
<feature type="transmembrane region" description="Helical" evidence="5">
    <location>
        <begin position="1729"/>
        <end position="1748"/>
    </location>
</feature>
<feature type="transmembrane region" description="Helical" evidence="5">
    <location>
        <begin position="124"/>
        <end position="141"/>
    </location>
</feature>
<feature type="transmembrane region" description="Helical" evidence="5">
    <location>
        <begin position="395"/>
        <end position="416"/>
    </location>
</feature>
<dbReference type="Gene3D" id="1.20.1250.20">
    <property type="entry name" value="MFS general substrate transporter like domains"/>
    <property type="match status" value="4"/>
</dbReference>
<feature type="transmembrane region" description="Helical" evidence="5">
    <location>
        <begin position="336"/>
        <end position="355"/>
    </location>
</feature>
<protein>
    <submittedName>
        <fullName evidence="7">Organic cation transporter-like protein</fullName>
    </submittedName>
</protein>
<feature type="domain" description="Major facilitator superfamily (MFS) profile" evidence="6">
    <location>
        <begin position="1325"/>
        <end position="1753"/>
    </location>
</feature>
<feature type="transmembrane region" description="Helical" evidence="5">
    <location>
        <begin position="601"/>
        <end position="619"/>
    </location>
</feature>
<feature type="transmembrane region" description="Helical" evidence="5">
    <location>
        <begin position="1424"/>
        <end position="1446"/>
    </location>
</feature>
<name>A0A0L0C073_LUCCU</name>
<feature type="transmembrane region" description="Helical" evidence="5">
    <location>
        <begin position="514"/>
        <end position="532"/>
    </location>
</feature>
<feature type="transmembrane region" description="Helical" evidence="5">
    <location>
        <begin position="1120"/>
        <end position="1139"/>
    </location>
</feature>
<dbReference type="OMA" id="ICESASW"/>
<accession>A0A0L0C073</accession>
<feature type="transmembrane region" description="Helical" evidence="5">
    <location>
        <begin position="1376"/>
        <end position="1392"/>
    </location>
</feature>
<feature type="transmembrane region" description="Helical" evidence="5">
    <location>
        <begin position="422"/>
        <end position="443"/>
    </location>
</feature>
<dbReference type="Pfam" id="PF07690">
    <property type="entry name" value="MFS_1"/>
    <property type="match status" value="1"/>
</dbReference>
<feature type="transmembrane region" description="Helical" evidence="5">
    <location>
        <begin position="1088"/>
        <end position="1108"/>
    </location>
</feature>
<feature type="transmembrane region" description="Helical" evidence="5">
    <location>
        <begin position="1485"/>
        <end position="1506"/>
    </location>
</feature>
<reference evidence="7 8" key="1">
    <citation type="journal article" date="2015" name="Nat. Commun.">
        <title>Lucilia cuprina genome unlocks parasitic fly biology to underpin future interventions.</title>
        <authorList>
            <person name="Anstead C.A."/>
            <person name="Korhonen P.K."/>
            <person name="Young N.D."/>
            <person name="Hall R.S."/>
            <person name="Jex A.R."/>
            <person name="Murali S.C."/>
            <person name="Hughes D.S."/>
            <person name="Lee S.F."/>
            <person name="Perry T."/>
            <person name="Stroehlein A.J."/>
            <person name="Ansell B.R."/>
            <person name="Breugelmans B."/>
            <person name="Hofmann A."/>
            <person name="Qu J."/>
            <person name="Dugan S."/>
            <person name="Lee S.L."/>
            <person name="Chao H."/>
            <person name="Dinh H."/>
            <person name="Han Y."/>
            <person name="Doddapaneni H.V."/>
            <person name="Worley K.C."/>
            <person name="Muzny D.M."/>
            <person name="Ioannidis P."/>
            <person name="Waterhouse R.M."/>
            <person name="Zdobnov E.M."/>
            <person name="James P.J."/>
            <person name="Bagnall N.H."/>
            <person name="Kotze A.C."/>
            <person name="Gibbs R.A."/>
            <person name="Richards S."/>
            <person name="Batterham P."/>
            <person name="Gasser R.B."/>
        </authorList>
    </citation>
    <scope>NUCLEOTIDE SEQUENCE [LARGE SCALE GENOMIC DNA]</scope>
    <source>
        <strain evidence="7 8">LS</strain>
        <tissue evidence="7">Full body</tissue>
    </source>
</reference>
<evidence type="ECO:0000256" key="2">
    <source>
        <dbReference type="ARBA" id="ARBA00022692"/>
    </source>
</evidence>
<keyword evidence="3 5" id="KW-1133">Transmembrane helix</keyword>
<feature type="transmembrane region" description="Helical" evidence="5">
    <location>
        <begin position="576"/>
        <end position="595"/>
    </location>
</feature>
<feature type="transmembrane region" description="Helical" evidence="5">
    <location>
        <begin position="1186"/>
        <end position="1207"/>
    </location>
</feature>
<dbReference type="GO" id="GO:0016020">
    <property type="term" value="C:membrane"/>
    <property type="evidence" value="ECO:0007669"/>
    <property type="project" value="UniProtKB-SubCell"/>
</dbReference>
<feature type="transmembrane region" description="Helical" evidence="5">
    <location>
        <begin position="313"/>
        <end position="329"/>
    </location>
</feature>
<dbReference type="InterPro" id="IPR005828">
    <property type="entry name" value="MFS_sugar_transport-like"/>
</dbReference>
<feature type="transmembrane region" description="Helical" evidence="5">
    <location>
        <begin position="1664"/>
        <end position="1682"/>
    </location>
</feature>
<feature type="transmembrane region" description="Helical" evidence="5">
    <location>
        <begin position="544"/>
        <end position="564"/>
    </location>
</feature>
<keyword evidence="8" id="KW-1185">Reference proteome</keyword>
<gene>
    <name evidence="7" type="ORF">FF38_08350</name>
</gene>
<keyword evidence="2 5" id="KW-0812">Transmembrane</keyword>
<feature type="transmembrane region" description="Helical" evidence="5">
    <location>
        <begin position="1458"/>
        <end position="1479"/>
    </location>
</feature>
<feature type="transmembrane region" description="Helical" evidence="5">
    <location>
        <begin position="880"/>
        <end position="900"/>
    </location>
</feature>
<comment type="caution">
    <text evidence="7">The sequence shown here is derived from an EMBL/GenBank/DDBJ whole genome shotgun (WGS) entry which is preliminary data.</text>
</comment>
<feature type="transmembrane region" description="Helical" evidence="5">
    <location>
        <begin position="666"/>
        <end position="685"/>
    </location>
</feature>
<organism evidence="7 8">
    <name type="scientific">Lucilia cuprina</name>
    <name type="common">Green bottle fly</name>
    <name type="synonym">Australian sheep blowfly</name>
    <dbReference type="NCBI Taxonomy" id="7375"/>
    <lineage>
        <taxon>Eukaryota</taxon>
        <taxon>Metazoa</taxon>
        <taxon>Ecdysozoa</taxon>
        <taxon>Arthropoda</taxon>
        <taxon>Hexapoda</taxon>
        <taxon>Insecta</taxon>
        <taxon>Pterygota</taxon>
        <taxon>Neoptera</taxon>
        <taxon>Endopterygota</taxon>
        <taxon>Diptera</taxon>
        <taxon>Brachycera</taxon>
        <taxon>Muscomorpha</taxon>
        <taxon>Oestroidea</taxon>
        <taxon>Calliphoridae</taxon>
        <taxon>Luciliinae</taxon>
        <taxon>Lucilia</taxon>
    </lineage>
</organism>
<dbReference type="InterPro" id="IPR020846">
    <property type="entry name" value="MFS_dom"/>
</dbReference>
<feature type="transmembrane region" description="Helical" evidence="5">
    <location>
        <begin position="750"/>
        <end position="768"/>
    </location>
</feature>
<dbReference type="InterPro" id="IPR011701">
    <property type="entry name" value="MFS"/>
</dbReference>
<evidence type="ECO:0000256" key="5">
    <source>
        <dbReference type="SAM" id="Phobius"/>
    </source>
</evidence>
<feature type="transmembrane region" description="Helical" evidence="5">
    <location>
        <begin position="361"/>
        <end position="383"/>
    </location>
</feature>
<feature type="transmembrane region" description="Helical" evidence="5">
    <location>
        <begin position="1269"/>
        <end position="1287"/>
    </location>
</feature>
<keyword evidence="4 5" id="KW-0472">Membrane</keyword>
<feature type="transmembrane region" description="Helical" evidence="5">
    <location>
        <begin position="1607"/>
        <end position="1627"/>
    </location>
</feature>
<feature type="domain" description="Major facilitator superfamily (MFS) profile" evidence="6">
    <location>
        <begin position="208"/>
        <end position="690"/>
    </location>
</feature>
<evidence type="ECO:0000256" key="4">
    <source>
        <dbReference type="ARBA" id="ARBA00023136"/>
    </source>
</evidence>
<feature type="transmembrane region" description="Helical" evidence="5">
    <location>
        <begin position="1703"/>
        <end position="1723"/>
    </location>
</feature>
<feature type="transmembrane region" description="Helical" evidence="5">
    <location>
        <begin position="1577"/>
        <end position="1595"/>
    </location>
</feature>
<feature type="transmembrane region" description="Helical" evidence="5">
    <location>
        <begin position="857"/>
        <end position="873"/>
    </location>
</feature>
<dbReference type="InterPro" id="IPR036259">
    <property type="entry name" value="MFS_trans_sf"/>
</dbReference>
<evidence type="ECO:0000256" key="1">
    <source>
        <dbReference type="ARBA" id="ARBA00004141"/>
    </source>
</evidence>
<feature type="transmembrane region" description="Helical" evidence="5">
    <location>
        <begin position="206"/>
        <end position="224"/>
    </location>
</feature>
<dbReference type="SUPFAM" id="SSF103473">
    <property type="entry name" value="MFS general substrate transporter"/>
    <property type="match status" value="4"/>
</dbReference>
<feature type="transmembrane region" description="Helical" evidence="5">
    <location>
        <begin position="1058"/>
        <end position="1076"/>
    </location>
</feature>
<comment type="subcellular location">
    <subcellularLocation>
        <location evidence="1">Membrane</location>
        <topology evidence="1">Multi-pass membrane protein</topology>
    </subcellularLocation>
</comment>
<feature type="transmembrane region" description="Helical" evidence="5">
    <location>
        <begin position="640"/>
        <end position="660"/>
    </location>
</feature>
<feature type="transmembrane region" description="Helical" evidence="5">
    <location>
        <begin position="966"/>
        <end position="987"/>
    </location>
</feature>
<dbReference type="OrthoDB" id="5141738at2759"/>
<feature type="transmembrane region" description="Helical" evidence="5">
    <location>
        <begin position="906"/>
        <end position="927"/>
    </location>
</feature>
<sequence>MDFDRALEKCGNYGPYQLVVLLLFGYTNFMSSLHYYSQTLISFTPEHWCYHEQLENKTFSEIQEIYKNFSNPHCTLLEYTEGSFEKAEVGKCRKWFYKKENGYETVTTELNLVCDSTYKSAVSQSFYFLGAVVGTISFGVLADRIGRLPAICLTTFAGGLGDFLSSFVYSVEMFAVTRFISGLATDTFLMLMYILKKCGNYGRFQFVVLLLYGFTNFMASMHYYSQTLITFTPDHWCYHEKLENKSFTEIADIYRNFSKPYCTLLDYNGEVFVPAEVGECRKWFYMKENDYESITTELNLVCDSAYKSAVGQSFYFLGAVIGTISFGIMADRIGRLPSICLTTLTGGLGDFLSSFVNSVELFALTRFICGLATDTFFVLMYILTFEYLRPQKRTFGINIIAAIFYGTGLVLSPWFALWVKSWRYYLLIASVPVLLFLLYPLLICESASWLLTREKYDRAVKCLKRVAKFNGRQVEEKVFDEFVDYYKQKALEEQKIKNSDTFWGMFRTPRLRKFTIILLIKSIIVTMAFDIISRNVEGLGSSPFKLFSFTSVIYVPAGLTIIAFQNIIGRKGMATTSLLGGSIITAVTGFLIAYSDPNSNSTLLAIMVGLGRYGAVVAYDAEVQYCTEIVPTSVRGRAVANIHVLGYGFSFLNSYVIYLGNYYKPLPTIFISIIMLIGAALCLCLPETLNQKLPETLSDGEKFGLDEKWYYFPCFSRRKEKLVKKSVDEKFGMDFDRALEKCGNYGRYQIVMLLLFGYTNFMSSMHYFSQSLISFTPDHWCYHKRLENKTFSEINEIYKNFPNPHCTLLEYNDRGFEEVLNGECRKWFYKKENDYESITTELNLVCDSSYQSAVGQSFYFVGAVVGTISFGVLADRIGRLPAIIFSTISGGLGDFLSSFVHSVKMFALTRFISGLATDTFFVLMYILTFEYLNPQKRTFALNLIIGTFYCAGLMLSPWFALWVKSWRYYLLIASVPVLLFLLYPLLICESASWLLTRENYDRAVKCLKRVAKFNRRQVEDKVFDEFVDYYKQKALEEQTIKNSDTFWGMFRTPRLRKFTIILLIKSVIVTMSYDIISRNMEGLGSSPFKLFSFTSIVYVPSGITIIAFQNVIGRKGMAAVSLLISSIITAITGFLIAYLDPYTNATLLAIMVGLGRYGASVAYDAEVQYCTEIVPTSVRGRAVANIHVLGYACSFLNSYVIYLGNYYKPLPTIFISIIMLIGAALCLCLPETLNQLLSEKRIIDLKKILNIMDFDKALEKCGNYGPYQFLVLLLFGYTNFMSSMHYYSQTLISFTPDHWCYHKQLENKTFSEIAEIYKNFSKPHCTLLQYNENTFQEVDNGVCHKWFYKKENGYESITTELNLVCDSTYLSAVSQSFYFVGAVVGTISFGVLADRIGRLPTIILSTISGGLGDFLSSFVNSVELFALTRFISGLATDTFFVLMYILTFEYLNPKKRTFGLNFITGTFYCAGLMLSPWFALWVKSWRYYLLIASVPVLLFLIYPLLICESASWLLTREKYDRAVKCLKRVAKFNGRQVEEKVFDEFVEYYKQKALEEKKFKTNDTFWGMFRTPRLRKFTIILLIKSIIVTMSFDIISRNVEGLGSSPFKLFSFSSIIYVPAGLTLIGLQNVIGRKGMATASLLVGSIITAVTGFLIAILDPKSNAILLAIMVGLGRYGAGVAYDAEVQYCTEIVPTSVRGRAVANIHVLGYACSFLNTYVIYLGNYYKPLPSIFISIIMLIGAALCLCLPETLNKKLPETLADGEAFGFGEK</sequence>
<feature type="domain" description="Major facilitator superfamily (MFS) profile" evidence="6">
    <location>
        <begin position="752"/>
        <end position="1234"/>
    </location>
</feature>
<evidence type="ECO:0000259" key="6">
    <source>
        <dbReference type="PROSITE" id="PS50850"/>
    </source>
</evidence>
<proteinExistence type="predicted"/>
<dbReference type="EMBL" id="JRES01001083">
    <property type="protein sequence ID" value="KNC25678.1"/>
    <property type="molecule type" value="Genomic_DNA"/>
</dbReference>
<feature type="transmembrane region" description="Helical" evidence="5">
    <location>
        <begin position="175"/>
        <end position="194"/>
    </location>
</feature>
<evidence type="ECO:0000256" key="3">
    <source>
        <dbReference type="ARBA" id="ARBA00022989"/>
    </source>
</evidence>
<feature type="transmembrane region" description="Helical" evidence="5">
    <location>
        <begin position="148"/>
        <end position="169"/>
    </location>
</feature>
<dbReference type="PANTHER" id="PTHR24064">
    <property type="entry name" value="SOLUTE CARRIER FAMILY 22 MEMBER"/>
    <property type="match status" value="1"/>
</dbReference>
<dbReference type="Proteomes" id="UP000037069">
    <property type="component" value="Unassembled WGS sequence"/>
</dbReference>
<dbReference type="GO" id="GO:0022857">
    <property type="term" value="F:transmembrane transporter activity"/>
    <property type="evidence" value="ECO:0007669"/>
    <property type="project" value="InterPro"/>
</dbReference>